<sequence>MSHAIPDHKSLAALGSAFGVSKRDDDISFEDVTVSDSGPVTSFRKLTKTPTRILLVGVYIL</sequence>
<proteinExistence type="predicted"/>
<name>A0A2W5T2B5_9CORY</name>
<organism evidence="1 2">
    <name type="scientific">Corynebacterium kroppenstedtii</name>
    <dbReference type="NCBI Taxonomy" id="161879"/>
    <lineage>
        <taxon>Bacteria</taxon>
        <taxon>Bacillati</taxon>
        <taxon>Actinomycetota</taxon>
        <taxon>Actinomycetes</taxon>
        <taxon>Mycobacteriales</taxon>
        <taxon>Corynebacteriaceae</taxon>
        <taxon>Corynebacterium</taxon>
    </lineage>
</organism>
<evidence type="ECO:0000313" key="1">
    <source>
        <dbReference type="EMBL" id="PZR06096.1"/>
    </source>
</evidence>
<protein>
    <submittedName>
        <fullName evidence="1">Uncharacterized protein</fullName>
    </submittedName>
</protein>
<dbReference type="EMBL" id="QFRA01000003">
    <property type="protein sequence ID" value="PZR06096.1"/>
    <property type="molecule type" value="Genomic_DNA"/>
</dbReference>
<dbReference type="Proteomes" id="UP000249432">
    <property type="component" value="Unassembled WGS sequence"/>
</dbReference>
<evidence type="ECO:0000313" key="2">
    <source>
        <dbReference type="Proteomes" id="UP000249432"/>
    </source>
</evidence>
<accession>A0A2W5T2B5</accession>
<reference evidence="1 2" key="1">
    <citation type="submission" date="2017-08" db="EMBL/GenBank/DDBJ databases">
        <title>Infants hospitalized years apart are colonized by the same room-sourced microbial strains.</title>
        <authorList>
            <person name="Brooks B."/>
            <person name="Olm M.R."/>
            <person name="Firek B.A."/>
            <person name="Baker R."/>
            <person name="Thomas B.C."/>
            <person name="Morowitz M.J."/>
            <person name="Banfield J.F."/>
        </authorList>
    </citation>
    <scope>NUCLEOTIDE SEQUENCE [LARGE SCALE GENOMIC DNA]</scope>
    <source>
        <strain evidence="1">S2_003_000_R1_3</strain>
    </source>
</reference>
<dbReference type="AlphaFoldDB" id="A0A2W5T2B5"/>
<comment type="caution">
    <text evidence="1">The sequence shown here is derived from an EMBL/GenBank/DDBJ whole genome shotgun (WGS) entry which is preliminary data.</text>
</comment>
<gene>
    <name evidence="1" type="ORF">DI525_01970</name>
</gene>